<keyword evidence="3 11" id="KW-0812">Transmembrane</keyword>
<keyword evidence="6 11" id="KW-1133">Transmembrane helix</keyword>
<keyword evidence="7 10" id="KW-0175">Coiled coil</keyword>
<evidence type="ECO:0000256" key="3">
    <source>
        <dbReference type="ARBA" id="ARBA00022692"/>
    </source>
</evidence>
<evidence type="ECO:0000256" key="7">
    <source>
        <dbReference type="ARBA" id="ARBA00023054"/>
    </source>
</evidence>
<protein>
    <recommendedName>
        <fullName evidence="12">Sec20 C-terminal domain-containing protein</fullName>
    </recommendedName>
</protein>
<dbReference type="EMBL" id="JAXIOK010000005">
    <property type="protein sequence ID" value="KAK4770865.1"/>
    <property type="molecule type" value="Genomic_DNA"/>
</dbReference>
<dbReference type="PANTHER" id="PTHR12825:SF0">
    <property type="entry name" value="VESICLE TRANSPORT PROTEIN SEC20"/>
    <property type="match status" value="1"/>
</dbReference>
<accession>A0AAN7KQ51</accession>
<keyword evidence="14" id="KW-1185">Reference proteome</keyword>
<dbReference type="AlphaFoldDB" id="A0AAN7KQ51"/>
<dbReference type="Proteomes" id="UP001345219">
    <property type="component" value="Chromosome 24"/>
</dbReference>
<evidence type="ECO:0000259" key="12">
    <source>
        <dbReference type="Pfam" id="PF03908"/>
    </source>
</evidence>
<name>A0AAN7KQ51_9MYRT</name>
<feature type="domain" description="Sec20 C-terminal" evidence="12">
    <location>
        <begin position="141"/>
        <end position="232"/>
    </location>
</feature>
<evidence type="ECO:0000256" key="4">
    <source>
        <dbReference type="ARBA" id="ARBA00022824"/>
    </source>
</evidence>
<proteinExistence type="inferred from homology"/>
<evidence type="ECO:0000256" key="9">
    <source>
        <dbReference type="ARBA" id="ARBA00037934"/>
    </source>
</evidence>
<evidence type="ECO:0000256" key="6">
    <source>
        <dbReference type="ARBA" id="ARBA00022989"/>
    </source>
</evidence>
<dbReference type="GO" id="GO:0005789">
    <property type="term" value="C:endoplasmic reticulum membrane"/>
    <property type="evidence" value="ECO:0007669"/>
    <property type="project" value="UniProtKB-SubCell"/>
</dbReference>
<evidence type="ECO:0000256" key="10">
    <source>
        <dbReference type="SAM" id="Coils"/>
    </source>
</evidence>
<keyword evidence="2" id="KW-0813">Transport</keyword>
<keyword evidence="5" id="KW-0931">ER-Golgi transport</keyword>
<evidence type="ECO:0000256" key="1">
    <source>
        <dbReference type="ARBA" id="ARBA00004163"/>
    </source>
</evidence>
<sequence length="287" mass="31983">MDEVLEAVEGVKKEWGEAYCKIQDHIKAINEYGKSREEKSSLPRLNGLAQDGLALLNSLQFKLDLLAPQLPSNEDVESAKSLLDSWKNHYQNLRASLRNANLQAKDNMRKAAKEERELLLGGGGESTARRRNLQTKAGMTSAAESITDSLRRTRQLMVQEVERSASTLVTFEESTGVLKKAESEYKGHRSLLMRTRNLLSTMQRQDVMDRIILAIGFVLFFSAVLYVVSKRIGILTLQRKVTAAVKASMAGQAAIQNEVNGAGINFPLGGVNRNREQPIERGMHDEL</sequence>
<evidence type="ECO:0000256" key="11">
    <source>
        <dbReference type="SAM" id="Phobius"/>
    </source>
</evidence>
<dbReference type="PANTHER" id="PTHR12825">
    <property type="entry name" value="BNIP1-RELATED"/>
    <property type="match status" value="1"/>
</dbReference>
<evidence type="ECO:0000256" key="5">
    <source>
        <dbReference type="ARBA" id="ARBA00022892"/>
    </source>
</evidence>
<keyword evidence="4" id="KW-0256">Endoplasmic reticulum</keyword>
<comment type="similarity">
    <text evidence="9">Belongs to the SEC20 family.</text>
</comment>
<feature type="transmembrane region" description="Helical" evidence="11">
    <location>
        <begin position="211"/>
        <end position="229"/>
    </location>
</feature>
<feature type="coiled-coil region" evidence="10">
    <location>
        <begin position="83"/>
        <end position="117"/>
    </location>
</feature>
<dbReference type="InterPro" id="IPR056173">
    <property type="entry name" value="Sec20_C"/>
</dbReference>
<evidence type="ECO:0000313" key="13">
    <source>
        <dbReference type="EMBL" id="KAK4770865.1"/>
    </source>
</evidence>
<evidence type="ECO:0000313" key="14">
    <source>
        <dbReference type="Proteomes" id="UP001345219"/>
    </source>
</evidence>
<keyword evidence="8 11" id="KW-0472">Membrane</keyword>
<comment type="subcellular location">
    <subcellularLocation>
        <location evidence="1">Endoplasmic reticulum membrane</location>
        <topology evidence="1">Single-pass type IV membrane protein</topology>
    </subcellularLocation>
</comment>
<organism evidence="13 14">
    <name type="scientific">Trapa incisa</name>
    <dbReference type="NCBI Taxonomy" id="236973"/>
    <lineage>
        <taxon>Eukaryota</taxon>
        <taxon>Viridiplantae</taxon>
        <taxon>Streptophyta</taxon>
        <taxon>Embryophyta</taxon>
        <taxon>Tracheophyta</taxon>
        <taxon>Spermatophyta</taxon>
        <taxon>Magnoliopsida</taxon>
        <taxon>eudicotyledons</taxon>
        <taxon>Gunneridae</taxon>
        <taxon>Pentapetalae</taxon>
        <taxon>rosids</taxon>
        <taxon>malvids</taxon>
        <taxon>Myrtales</taxon>
        <taxon>Lythraceae</taxon>
        <taxon>Trapa</taxon>
    </lineage>
</organism>
<dbReference type="GO" id="GO:0006890">
    <property type="term" value="P:retrograde vesicle-mediated transport, Golgi to endoplasmic reticulum"/>
    <property type="evidence" value="ECO:0007669"/>
    <property type="project" value="InterPro"/>
</dbReference>
<dbReference type="InterPro" id="IPR005606">
    <property type="entry name" value="Sec20"/>
</dbReference>
<dbReference type="Pfam" id="PF03908">
    <property type="entry name" value="Sec20"/>
    <property type="match status" value="1"/>
</dbReference>
<comment type="caution">
    <text evidence="13">The sequence shown here is derived from an EMBL/GenBank/DDBJ whole genome shotgun (WGS) entry which is preliminary data.</text>
</comment>
<evidence type="ECO:0000256" key="2">
    <source>
        <dbReference type="ARBA" id="ARBA00022448"/>
    </source>
</evidence>
<dbReference type="GO" id="GO:0005484">
    <property type="term" value="F:SNAP receptor activity"/>
    <property type="evidence" value="ECO:0007669"/>
    <property type="project" value="InterPro"/>
</dbReference>
<reference evidence="13 14" key="1">
    <citation type="journal article" date="2023" name="Hortic Res">
        <title>Pangenome of water caltrop reveals structural variations and asymmetric subgenome divergence after allopolyploidization.</title>
        <authorList>
            <person name="Zhang X."/>
            <person name="Chen Y."/>
            <person name="Wang L."/>
            <person name="Yuan Y."/>
            <person name="Fang M."/>
            <person name="Shi L."/>
            <person name="Lu R."/>
            <person name="Comes H.P."/>
            <person name="Ma Y."/>
            <person name="Chen Y."/>
            <person name="Huang G."/>
            <person name="Zhou Y."/>
            <person name="Zheng Z."/>
            <person name="Qiu Y."/>
        </authorList>
    </citation>
    <scope>NUCLEOTIDE SEQUENCE [LARGE SCALE GENOMIC DNA]</scope>
    <source>
        <tissue evidence="13">Roots</tissue>
    </source>
</reference>
<evidence type="ECO:0000256" key="8">
    <source>
        <dbReference type="ARBA" id="ARBA00023136"/>
    </source>
</evidence>
<gene>
    <name evidence="13" type="ORF">SAY87_031397</name>
</gene>
<dbReference type="GO" id="GO:0031201">
    <property type="term" value="C:SNARE complex"/>
    <property type="evidence" value="ECO:0007669"/>
    <property type="project" value="TreeGrafter"/>
</dbReference>